<comment type="similarity">
    <text evidence="6">Belongs to the TrpC family.</text>
</comment>
<keyword evidence="4 6" id="KW-0057">Aromatic amino acid biosynthesis</keyword>
<keyword evidence="3 6" id="KW-0822">Tryptophan biosynthesis</keyword>
<evidence type="ECO:0000256" key="4">
    <source>
        <dbReference type="ARBA" id="ARBA00023141"/>
    </source>
</evidence>
<dbReference type="NCBIfam" id="NF001377">
    <property type="entry name" value="PRK00278.2-4"/>
    <property type="match status" value="1"/>
</dbReference>
<dbReference type="PANTHER" id="PTHR22854">
    <property type="entry name" value="TRYPTOPHAN BIOSYNTHESIS PROTEIN"/>
    <property type="match status" value="1"/>
</dbReference>
<organism evidence="8 9">
    <name type="scientific">Clostridium algidicarnis</name>
    <dbReference type="NCBI Taxonomy" id="37659"/>
    <lineage>
        <taxon>Bacteria</taxon>
        <taxon>Bacillati</taxon>
        <taxon>Bacillota</taxon>
        <taxon>Clostridia</taxon>
        <taxon>Eubacteriales</taxon>
        <taxon>Clostridiaceae</taxon>
        <taxon>Clostridium</taxon>
    </lineage>
</organism>
<dbReference type="EC" id="4.1.1.48" evidence="6"/>
<keyword evidence="9" id="KW-1185">Reference proteome</keyword>
<dbReference type="InterPro" id="IPR001468">
    <property type="entry name" value="Indole-3-GlycerolPSynthase_CS"/>
</dbReference>
<dbReference type="Pfam" id="PF00218">
    <property type="entry name" value="IGPS"/>
    <property type="match status" value="1"/>
</dbReference>
<keyword evidence="1 6" id="KW-0028">Amino-acid biosynthesis</keyword>
<comment type="catalytic activity">
    <reaction evidence="6">
        <text>1-(2-carboxyphenylamino)-1-deoxy-D-ribulose 5-phosphate + H(+) = (1S,2R)-1-C-(indol-3-yl)glycerol 3-phosphate + CO2 + H2O</text>
        <dbReference type="Rhea" id="RHEA:23476"/>
        <dbReference type="ChEBI" id="CHEBI:15377"/>
        <dbReference type="ChEBI" id="CHEBI:15378"/>
        <dbReference type="ChEBI" id="CHEBI:16526"/>
        <dbReference type="ChEBI" id="CHEBI:58613"/>
        <dbReference type="ChEBI" id="CHEBI:58866"/>
        <dbReference type="EC" id="4.1.1.48"/>
    </reaction>
</comment>
<evidence type="ECO:0000256" key="1">
    <source>
        <dbReference type="ARBA" id="ARBA00022605"/>
    </source>
</evidence>
<evidence type="ECO:0000259" key="7">
    <source>
        <dbReference type="Pfam" id="PF00218"/>
    </source>
</evidence>
<evidence type="ECO:0000256" key="2">
    <source>
        <dbReference type="ARBA" id="ARBA00022793"/>
    </source>
</evidence>
<protein>
    <recommendedName>
        <fullName evidence="6">Indole-3-glycerol phosphate synthase</fullName>
        <shortName evidence="6">IGPS</shortName>
        <ecNumber evidence="6">4.1.1.48</ecNumber>
    </recommendedName>
</protein>
<keyword evidence="2 6" id="KW-0210">Decarboxylase</keyword>
<sequence length="257" mass="29353">MILDKIVSSRRKRLEIEKSIMSIEDLKKQITNVDTRDFKRAIKRNGRLNIIGEVKKASPSKGIIREDFNPADISRIYDENKIDAISVLTEEEFFLGNGEYLSLVKKETRVPILRKDFIIDLYQIYQSKFLGADAILLIGALLTKKQLVEFQKVAKDINLQCLVEVHNLKELEKVLETSANIIGINNRNLNIFKVDIETTEKLIHHLPKDIVVVSESGISKRKDMKYLEDAGVDGVLIGEAFMNTISIKDKIKELRGE</sequence>
<dbReference type="PROSITE" id="PS00614">
    <property type="entry name" value="IGPS"/>
    <property type="match status" value="1"/>
</dbReference>
<dbReference type="GO" id="GO:0004425">
    <property type="term" value="F:indole-3-glycerol-phosphate synthase activity"/>
    <property type="evidence" value="ECO:0007669"/>
    <property type="project" value="UniProtKB-EC"/>
</dbReference>
<accession>A0ABS6C4B1</accession>
<gene>
    <name evidence="6 8" type="primary">trpC</name>
    <name evidence="8" type="ORF">KPL27_09450</name>
</gene>
<keyword evidence="5 6" id="KW-0456">Lyase</keyword>
<comment type="caution">
    <text evidence="8">The sequence shown here is derived from an EMBL/GenBank/DDBJ whole genome shotgun (WGS) entry which is preliminary data.</text>
</comment>
<proteinExistence type="inferred from homology"/>
<feature type="domain" description="Indole-3-glycerol phosphate synthase" evidence="7">
    <location>
        <begin position="3"/>
        <end position="254"/>
    </location>
</feature>
<dbReference type="CDD" id="cd00331">
    <property type="entry name" value="IGPS"/>
    <property type="match status" value="1"/>
</dbReference>
<evidence type="ECO:0000313" key="9">
    <source>
        <dbReference type="Proteomes" id="UP000740830"/>
    </source>
</evidence>
<evidence type="ECO:0000256" key="5">
    <source>
        <dbReference type="ARBA" id="ARBA00023239"/>
    </source>
</evidence>
<comment type="pathway">
    <text evidence="6">Amino-acid biosynthesis; L-tryptophan biosynthesis; L-tryptophan from chorismate: step 4/5.</text>
</comment>
<dbReference type="InterPro" id="IPR045186">
    <property type="entry name" value="Indole-3-glycerol_P_synth"/>
</dbReference>
<dbReference type="InterPro" id="IPR013798">
    <property type="entry name" value="Indole-3-glycerol_P_synth_dom"/>
</dbReference>
<dbReference type="EMBL" id="JAHLDG010000013">
    <property type="protein sequence ID" value="MBU3220308.1"/>
    <property type="molecule type" value="Genomic_DNA"/>
</dbReference>
<evidence type="ECO:0000256" key="6">
    <source>
        <dbReference type="HAMAP-Rule" id="MF_00134"/>
    </source>
</evidence>
<reference evidence="8 9" key="1">
    <citation type="submission" date="2021-06" db="EMBL/GenBank/DDBJ databases">
        <title>Clostridia strains as spoilage organisms.</title>
        <authorList>
            <person name="Wambui J."/>
            <person name="Stephan R."/>
            <person name="Stevens M.J.A."/>
        </authorList>
    </citation>
    <scope>NUCLEOTIDE SEQUENCE [LARGE SCALE GENOMIC DNA]</scope>
    <source>
        <strain evidence="8 9">CM013</strain>
    </source>
</reference>
<dbReference type="RefSeq" id="WP_216132144.1">
    <property type="nucleotide sequence ID" value="NZ_JAHLDG010000013.1"/>
</dbReference>
<evidence type="ECO:0000256" key="3">
    <source>
        <dbReference type="ARBA" id="ARBA00022822"/>
    </source>
</evidence>
<dbReference type="Proteomes" id="UP000740830">
    <property type="component" value="Unassembled WGS sequence"/>
</dbReference>
<name>A0ABS6C4B1_9CLOT</name>
<dbReference type="PANTHER" id="PTHR22854:SF2">
    <property type="entry name" value="INDOLE-3-GLYCEROL-PHOSPHATE SYNTHASE"/>
    <property type="match status" value="1"/>
</dbReference>
<dbReference type="HAMAP" id="MF_00134_B">
    <property type="entry name" value="IGPS_B"/>
    <property type="match status" value="1"/>
</dbReference>
<evidence type="ECO:0000313" key="8">
    <source>
        <dbReference type="EMBL" id="MBU3220308.1"/>
    </source>
</evidence>